<proteinExistence type="predicted"/>
<protein>
    <submittedName>
        <fullName evidence="1">Uncharacterized protein</fullName>
    </submittedName>
</protein>
<sequence>MPQKTDLDVSPYWDDWELGDDFYRVLYRPSFAVQARELSSAQSILQNQIEQFGSHMFKEGSIVIPGHIGYDSTL</sequence>
<evidence type="ECO:0000313" key="1">
    <source>
        <dbReference type="EMBL" id="SVC33199.1"/>
    </source>
</evidence>
<dbReference type="EMBL" id="UINC01085543">
    <property type="protein sequence ID" value="SVC33199.1"/>
    <property type="molecule type" value="Genomic_DNA"/>
</dbReference>
<feature type="non-terminal residue" evidence="1">
    <location>
        <position position="74"/>
    </location>
</feature>
<gene>
    <name evidence="1" type="ORF">METZ01_LOCUS286053</name>
</gene>
<organism evidence="1">
    <name type="scientific">marine metagenome</name>
    <dbReference type="NCBI Taxonomy" id="408172"/>
    <lineage>
        <taxon>unclassified sequences</taxon>
        <taxon>metagenomes</taxon>
        <taxon>ecological metagenomes</taxon>
    </lineage>
</organism>
<dbReference type="AlphaFoldDB" id="A0A382L988"/>
<name>A0A382L988_9ZZZZ</name>
<accession>A0A382L988</accession>
<reference evidence="1" key="1">
    <citation type="submission" date="2018-05" db="EMBL/GenBank/DDBJ databases">
        <authorList>
            <person name="Lanie J.A."/>
            <person name="Ng W.-L."/>
            <person name="Kazmierczak K.M."/>
            <person name="Andrzejewski T.M."/>
            <person name="Davidsen T.M."/>
            <person name="Wayne K.J."/>
            <person name="Tettelin H."/>
            <person name="Glass J.I."/>
            <person name="Rusch D."/>
            <person name="Podicherti R."/>
            <person name="Tsui H.-C.T."/>
            <person name="Winkler M.E."/>
        </authorList>
    </citation>
    <scope>NUCLEOTIDE SEQUENCE</scope>
</reference>